<dbReference type="EMBL" id="DQ123841">
    <property type="protein sequence ID" value="AAZ38222.1"/>
    <property type="molecule type" value="Genomic_DNA"/>
</dbReference>
<keyword evidence="3" id="KW-1185">Reference proteome</keyword>
<dbReference type="InterPro" id="IPR007703">
    <property type="entry name" value="PIF3"/>
</dbReference>
<accession>Q287L6</accession>
<evidence type="ECO:0000256" key="1">
    <source>
        <dbReference type="SAM" id="Phobius"/>
    </source>
</evidence>
<keyword evidence="1" id="KW-1133">Transmembrane helix</keyword>
<reference evidence="3" key="1">
    <citation type="journal article" date="2005" name="J. Invertebr. Pathol.">
        <title>Molecular characterization of Agrotis segetum nucleopolyhedrovirus from Poland.</title>
        <authorList>
            <person name="Jakubowska A."/>
            <person name="van Oers M.M."/>
            <person name="Ziemnicka J."/>
            <person name="Lipa J.J."/>
            <person name="Vlak J.M."/>
        </authorList>
    </citation>
    <scope>NUCLEOTIDE SEQUENCE [LARGE SCALE GENOMIC DNA]</scope>
</reference>
<proteinExistence type="predicted"/>
<sequence length="207" mass="22580">MGDVPGIVVLLIVLFISCFYLIRTIDMFNEKESNDIAVANNAGPGALIDLVFDRNGVVDCTSTRLPCVTDRQCADNCAVQNTVGALVCDNGFCANRDPSFTGRPDDFECDIALGLIKVFVASEFVVDQLCISTYRDIVDDLGKPRPYLCDSGTLDIDLVNRQFSAADCTCSAGYTKMLFNQTALARSIPVCIPNRASNVYNKIYDTL</sequence>
<dbReference type="Pfam" id="PF05006">
    <property type="entry name" value="PIF3"/>
    <property type="match status" value="1"/>
</dbReference>
<organismHost>
    <name type="scientific">Lepidoptera</name>
    <name type="common">moths &amp; butterflies</name>
    <dbReference type="NCBI Taxonomy" id="7088"/>
</organismHost>
<dbReference type="OrthoDB" id="9997at10239"/>
<dbReference type="Proteomes" id="UP000204644">
    <property type="component" value="Segment"/>
</dbReference>
<evidence type="ECO:0000313" key="3">
    <source>
        <dbReference type="Proteomes" id="UP000204644"/>
    </source>
</evidence>
<keyword evidence="1" id="KW-0472">Membrane</keyword>
<dbReference type="RefSeq" id="YP_529726.1">
    <property type="nucleotide sequence ID" value="NC_007921.1"/>
</dbReference>
<reference evidence="2 3" key="2">
    <citation type="journal article" date="2006" name="J. Gen. Virol.">
        <title>Genome sequence of an enhancin gene-rich nucleopolyhedrovirus (NPV) from Agrotis segetum: collinearity with Spodoptera exigua multiple NPV.</title>
        <authorList>
            <person name="Jakubowska A.K."/>
            <person name="Peters S.A."/>
            <person name="Ziemnicka J."/>
            <person name="Vlak J.M."/>
            <person name="van Oers M.M."/>
        </authorList>
    </citation>
    <scope>NUCLEOTIDE SEQUENCE [LARGE SCALE GENOMIC DNA]</scope>
</reference>
<dbReference type="GeneID" id="3974320"/>
<feature type="transmembrane region" description="Helical" evidence="1">
    <location>
        <begin position="6"/>
        <end position="22"/>
    </location>
</feature>
<name>Q287L6_NPVAS</name>
<evidence type="ECO:0000313" key="2">
    <source>
        <dbReference type="EMBL" id="AAZ38222.1"/>
    </source>
</evidence>
<organism evidence="2 3">
    <name type="scientific">Agrotis segetum nuclear polyhedrosis virus</name>
    <name type="common">AsNPV</name>
    <dbReference type="NCBI Taxonomy" id="1962501"/>
    <lineage>
        <taxon>Viruses</taxon>
        <taxon>Viruses incertae sedis</taxon>
        <taxon>Naldaviricetes</taxon>
        <taxon>Lefavirales</taxon>
        <taxon>Baculoviridae</taxon>
        <taxon>Alphabaculovirus</taxon>
        <taxon>Alphabaculovirus agsegetum</taxon>
    </lineage>
</organism>
<keyword evidence="1" id="KW-0812">Transmembrane</keyword>
<dbReference type="KEGG" id="vg:3974320"/>
<protein>
    <submittedName>
        <fullName evidence="2">ORF-56</fullName>
    </submittedName>
</protein>